<dbReference type="AlphaFoldDB" id="A0A0M3AUJ8"/>
<organism evidence="1 2">
    <name type="scientific">Sphingobium chungbukense</name>
    <dbReference type="NCBI Taxonomy" id="56193"/>
    <lineage>
        <taxon>Bacteria</taxon>
        <taxon>Pseudomonadati</taxon>
        <taxon>Pseudomonadota</taxon>
        <taxon>Alphaproteobacteria</taxon>
        <taxon>Sphingomonadales</taxon>
        <taxon>Sphingomonadaceae</taxon>
        <taxon>Sphingobium</taxon>
    </lineage>
</organism>
<protein>
    <recommendedName>
        <fullName evidence="3">DUF3168 domain-containing protein</fullName>
    </recommendedName>
</protein>
<name>A0A0M3AUJ8_9SPHN</name>
<comment type="caution">
    <text evidence="1">The sequence shown here is derived from an EMBL/GenBank/DDBJ whole genome shotgun (WGS) entry which is preliminary data.</text>
</comment>
<dbReference type="Pfam" id="PF11367">
    <property type="entry name" value="Tail_completion_gp17"/>
    <property type="match status" value="1"/>
</dbReference>
<gene>
    <name evidence="1" type="ORF">YP76_04235</name>
</gene>
<accession>A0A0M3AUJ8</accession>
<keyword evidence="2" id="KW-1185">Reference proteome</keyword>
<dbReference type="PATRIC" id="fig|56193.3.peg.868"/>
<reference evidence="1 2" key="1">
    <citation type="submission" date="2015-04" db="EMBL/GenBank/DDBJ databases">
        <title>Genome sequence of aromatic hydrocarbons-degrading Sphingobium chungbukense DJ77.</title>
        <authorList>
            <person name="Kim Y.-C."/>
            <person name="Chae J.-C."/>
        </authorList>
    </citation>
    <scope>NUCLEOTIDE SEQUENCE [LARGE SCALE GENOMIC DNA]</scope>
    <source>
        <strain evidence="1 2">DJ77</strain>
    </source>
</reference>
<dbReference type="EMBL" id="LBIC01000001">
    <property type="protein sequence ID" value="KKW93872.1"/>
    <property type="molecule type" value="Genomic_DNA"/>
</dbReference>
<sequence>MDFYGGVTTRLLTDPAVSCIVDQRVNWGLRPQGELLPAVTLQVVSDPRPVHLKGFDGARATRLQCDCWAETMMQALALARAVIAVLKNPATVSGKKFGNALVDGQRDLGETVGSGGDAQSSGTFIHRQSVDFIVWHRGD</sequence>
<dbReference type="STRING" id="56193.YP76_04235"/>
<evidence type="ECO:0008006" key="3">
    <source>
        <dbReference type="Google" id="ProtNLM"/>
    </source>
</evidence>
<evidence type="ECO:0000313" key="1">
    <source>
        <dbReference type="EMBL" id="KKW93872.1"/>
    </source>
</evidence>
<evidence type="ECO:0000313" key="2">
    <source>
        <dbReference type="Proteomes" id="UP000033874"/>
    </source>
</evidence>
<dbReference type="RefSeq" id="WP_046762307.1">
    <property type="nucleotide sequence ID" value="NZ_LBIC01000001.1"/>
</dbReference>
<proteinExistence type="predicted"/>
<dbReference type="InterPro" id="IPR021508">
    <property type="entry name" value="Gp17-like"/>
</dbReference>
<dbReference type="Proteomes" id="UP000033874">
    <property type="component" value="Unassembled WGS sequence"/>
</dbReference>